<keyword evidence="1" id="KW-0812">Transmembrane</keyword>
<dbReference type="Proteomes" id="UP000256829">
    <property type="component" value="Unassembled WGS sequence"/>
</dbReference>
<sequence>MNTSDDRFDNAMRDLHAQAVSQVSSATRARLRVARHAAARPTGEREPRRGFTWVLGSGLAAVFAVAIGLQLRPAQAPAPTASAPPLVATTGTPANATSFDADTAIAALDENPDLYLWLASNDDAVPSLEP</sequence>
<dbReference type="EMBL" id="QTJR01000013">
    <property type="protein sequence ID" value="RDY65907.1"/>
    <property type="molecule type" value="Genomic_DNA"/>
</dbReference>
<proteinExistence type="predicted"/>
<evidence type="ECO:0000256" key="1">
    <source>
        <dbReference type="SAM" id="Phobius"/>
    </source>
</evidence>
<feature type="transmembrane region" description="Helical" evidence="1">
    <location>
        <begin position="50"/>
        <end position="71"/>
    </location>
</feature>
<comment type="caution">
    <text evidence="2">The sequence shown here is derived from an EMBL/GenBank/DDBJ whole genome shotgun (WGS) entry which is preliminary data.</text>
</comment>
<evidence type="ECO:0000313" key="3">
    <source>
        <dbReference type="Proteomes" id="UP000256829"/>
    </source>
</evidence>
<accession>A0A3D8V8Z7</accession>
<evidence type="ECO:0000313" key="2">
    <source>
        <dbReference type="EMBL" id="RDY65907.1"/>
    </source>
</evidence>
<name>A0A3D8V8Z7_9GAMM</name>
<gene>
    <name evidence="2" type="ORF">DX912_15675</name>
</gene>
<organism evidence="2 3">
    <name type="scientific">Lysobacter soli</name>
    <dbReference type="NCBI Taxonomy" id="453783"/>
    <lineage>
        <taxon>Bacteria</taxon>
        <taxon>Pseudomonadati</taxon>
        <taxon>Pseudomonadota</taxon>
        <taxon>Gammaproteobacteria</taxon>
        <taxon>Lysobacterales</taxon>
        <taxon>Lysobacteraceae</taxon>
        <taxon>Lysobacter</taxon>
    </lineage>
</organism>
<keyword evidence="3" id="KW-1185">Reference proteome</keyword>
<evidence type="ECO:0008006" key="4">
    <source>
        <dbReference type="Google" id="ProtNLM"/>
    </source>
</evidence>
<dbReference type="RefSeq" id="WP_115843968.1">
    <property type="nucleotide sequence ID" value="NZ_CP183976.1"/>
</dbReference>
<keyword evidence="1" id="KW-1133">Transmembrane helix</keyword>
<keyword evidence="1" id="KW-0472">Membrane</keyword>
<protein>
    <recommendedName>
        <fullName evidence="4">DUF3619 family protein</fullName>
    </recommendedName>
</protein>
<reference evidence="2 3" key="1">
    <citation type="submission" date="2018-08" db="EMBL/GenBank/DDBJ databases">
        <title>Lysobacter soli KCTC 22011, whole genome shotgun sequence.</title>
        <authorList>
            <person name="Zhang X."/>
            <person name="Feng G."/>
            <person name="Zhu H."/>
        </authorList>
    </citation>
    <scope>NUCLEOTIDE SEQUENCE [LARGE SCALE GENOMIC DNA]</scope>
    <source>
        <strain evidence="2 3">KCTC 22011</strain>
    </source>
</reference>
<dbReference type="AlphaFoldDB" id="A0A3D8V8Z7"/>